<comment type="caution">
    <text evidence="2">The sequence shown here is derived from an EMBL/GenBank/DDBJ whole genome shotgun (WGS) entry which is preliminary data.</text>
</comment>
<reference evidence="3" key="1">
    <citation type="journal article" date="2019" name="Int. J. Syst. Evol. Microbiol.">
        <title>The Global Catalogue of Microorganisms (GCM) 10K type strain sequencing project: providing services to taxonomists for standard genome sequencing and annotation.</title>
        <authorList>
            <consortium name="The Broad Institute Genomics Platform"/>
            <consortium name="The Broad Institute Genome Sequencing Center for Infectious Disease"/>
            <person name="Wu L."/>
            <person name="Ma J."/>
        </authorList>
    </citation>
    <scope>NUCLEOTIDE SEQUENCE [LARGE SCALE GENOMIC DNA]</scope>
    <source>
        <strain evidence="3">JCM 31486</strain>
    </source>
</reference>
<feature type="domain" description="Luciferase-like" evidence="1">
    <location>
        <begin position="13"/>
        <end position="67"/>
    </location>
</feature>
<organism evidence="2 3">
    <name type="scientific">Kibdelosporangium lantanae</name>
    <dbReference type="NCBI Taxonomy" id="1497396"/>
    <lineage>
        <taxon>Bacteria</taxon>
        <taxon>Bacillati</taxon>
        <taxon>Actinomycetota</taxon>
        <taxon>Actinomycetes</taxon>
        <taxon>Pseudonocardiales</taxon>
        <taxon>Pseudonocardiaceae</taxon>
        <taxon>Kibdelosporangium</taxon>
    </lineage>
</organism>
<evidence type="ECO:0000313" key="2">
    <source>
        <dbReference type="EMBL" id="MFD1052331.1"/>
    </source>
</evidence>
<dbReference type="EMBL" id="JBHTIS010004329">
    <property type="protein sequence ID" value="MFD1052331.1"/>
    <property type="molecule type" value="Genomic_DNA"/>
</dbReference>
<proteinExistence type="predicted"/>
<dbReference type="Gene3D" id="3.20.20.30">
    <property type="entry name" value="Luciferase-like domain"/>
    <property type="match status" value="1"/>
</dbReference>
<protein>
    <submittedName>
        <fullName evidence="2">LLM class flavin-dependent oxidoreductase</fullName>
    </submittedName>
</protein>
<dbReference type="InterPro" id="IPR036661">
    <property type="entry name" value="Luciferase-like_sf"/>
</dbReference>
<feature type="non-terminal residue" evidence="2">
    <location>
        <position position="71"/>
    </location>
</feature>
<dbReference type="SUPFAM" id="SSF51679">
    <property type="entry name" value="Bacterial luciferase-like"/>
    <property type="match status" value="1"/>
</dbReference>
<sequence>MRKGVVVTARPGVEDLAVRAEELGFSSFWVYDTPMVNGDPFIALALCAKATTRIRLGIGVTSPFLRAAPAA</sequence>
<evidence type="ECO:0000259" key="1">
    <source>
        <dbReference type="Pfam" id="PF00296"/>
    </source>
</evidence>
<dbReference type="Pfam" id="PF00296">
    <property type="entry name" value="Bac_luciferase"/>
    <property type="match status" value="1"/>
</dbReference>
<evidence type="ECO:0000313" key="3">
    <source>
        <dbReference type="Proteomes" id="UP001597045"/>
    </source>
</evidence>
<accession>A0ABW3MP69</accession>
<dbReference type="Proteomes" id="UP001597045">
    <property type="component" value="Unassembled WGS sequence"/>
</dbReference>
<name>A0ABW3MP69_9PSEU</name>
<dbReference type="InterPro" id="IPR011251">
    <property type="entry name" value="Luciferase-like_dom"/>
</dbReference>
<gene>
    <name evidence="2" type="ORF">ACFQ1S_45505</name>
</gene>
<keyword evidence="3" id="KW-1185">Reference proteome</keyword>